<sequence length="330" mass="36862">MQKYNKLDDWTTVLQDFLAAQKKAKPRPLSIGTVNRHIELSKWVVHESSTGRLSAIASNFFAAAMQIAYLTSQDVEDDHLPLLCTSLESLTNVNILDLPLATQELAGTSFSTDEIKFWTDIFDSKAGESDDSTGSNGRVLQQLQLALLILPLFLFLPIKLLTKPYGKDNIVHTSIALGNKKSAILQTVERIICRALCDTATGAQAPETALAAVAECVPWMKIATCSSGDRRWFQLGELQFIRGPEHVPDLATSRAFWYTQRQAFESNNKLFDDSERSIIYCSIIPITNKEHQSRHAQALVHGIGSGRLTSRSSVVSYRQYTHYQHFTPFV</sequence>
<accession>A0A9P6EH65</accession>
<dbReference type="EMBL" id="MU157845">
    <property type="protein sequence ID" value="KAF9529556.1"/>
    <property type="molecule type" value="Genomic_DNA"/>
</dbReference>
<dbReference type="AlphaFoldDB" id="A0A9P6EH65"/>
<evidence type="ECO:0000313" key="2">
    <source>
        <dbReference type="Proteomes" id="UP000807306"/>
    </source>
</evidence>
<reference evidence="1" key="1">
    <citation type="submission" date="2020-11" db="EMBL/GenBank/DDBJ databases">
        <authorList>
            <consortium name="DOE Joint Genome Institute"/>
            <person name="Ahrendt S."/>
            <person name="Riley R."/>
            <person name="Andreopoulos W."/>
            <person name="Labutti K."/>
            <person name="Pangilinan J."/>
            <person name="Ruiz-Duenas F.J."/>
            <person name="Barrasa J.M."/>
            <person name="Sanchez-Garcia M."/>
            <person name="Camarero S."/>
            <person name="Miyauchi S."/>
            <person name="Serrano A."/>
            <person name="Linde D."/>
            <person name="Babiker R."/>
            <person name="Drula E."/>
            <person name="Ayuso-Fernandez I."/>
            <person name="Pacheco R."/>
            <person name="Padilla G."/>
            <person name="Ferreira P."/>
            <person name="Barriuso J."/>
            <person name="Kellner H."/>
            <person name="Castanera R."/>
            <person name="Alfaro M."/>
            <person name="Ramirez L."/>
            <person name="Pisabarro A.G."/>
            <person name="Kuo A."/>
            <person name="Tritt A."/>
            <person name="Lipzen A."/>
            <person name="He G."/>
            <person name="Yan M."/>
            <person name="Ng V."/>
            <person name="Cullen D."/>
            <person name="Martin F."/>
            <person name="Rosso M.-N."/>
            <person name="Henrissat B."/>
            <person name="Hibbett D."/>
            <person name="Martinez A.T."/>
            <person name="Grigoriev I.V."/>
        </authorList>
    </citation>
    <scope>NUCLEOTIDE SEQUENCE</scope>
    <source>
        <strain evidence="1">CBS 506.95</strain>
    </source>
</reference>
<gene>
    <name evidence="1" type="ORF">CPB83DRAFT_893368</name>
</gene>
<evidence type="ECO:0000313" key="1">
    <source>
        <dbReference type="EMBL" id="KAF9529556.1"/>
    </source>
</evidence>
<dbReference type="OrthoDB" id="3070967at2759"/>
<name>A0A9P6EH65_9AGAR</name>
<dbReference type="Proteomes" id="UP000807306">
    <property type="component" value="Unassembled WGS sequence"/>
</dbReference>
<keyword evidence="2" id="KW-1185">Reference proteome</keyword>
<proteinExistence type="predicted"/>
<organism evidence="1 2">
    <name type="scientific">Crepidotus variabilis</name>
    <dbReference type="NCBI Taxonomy" id="179855"/>
    <lineage>
        <taxon>Eukaryota</taxon>
        <taxon>Fungi</taxon>
        <taxon>Dikarya</taxon>
        <taxon>Basidiomycota</taxon>
        <taxon>Agaricomycotina</taxon>
        <taxon>Agaricomycetes</taxon>
        <taxon>Agaricomycetidae</taxon>
        <taxon>Agaricales</taxon>
        <taxon>Agaricineae</taxon>
        <taxon>Crepidotaceae</taxon>
        <taxon>Crepidotus</taxon>
    </lineage>
</organism>
<protein>
    <submittedName>
        <fullName evidence="1">Uncharacterized protein</fullName>
    </submittedName>
</protein>
<comment type="caution">
    <text evidence="1">The sequence shown here is derived from an EMBL/GenBank/DDBJ whole genome shotgun (WGS) entry which is preliminary data.</text>
</comment>